<protein>
    <submittedName>
        <fullName evidence="1">Uncharacterized protein</fullName>
    </submittedName>
</protein>
<evidence type="ECO:0000313" key="1">
    <source>
        <dbReference type="EMBL" id="EYC10146.1"/>
    </source>
</evidence>
<dbReference type="AlphaFoldDB" id="A0A016U5D4"/>
<dbReference type="Proteomes" id="UP000024635">
    <property type="component" value="Unassembled WGS sequence"/>
</dbReference>
<reference evidence="2" key="1">
    <citation type="journal article" date="2015" name="Nat. Genet.">
        <title>The genome and transcriptome of the zoonotic hookworm Ancylostoma ceylanicum identify infection-specific gene families.</title>
        <authorList>
            <person name="Schwarz E.M."/>
            <person name="Hu Y."/>
            <person name="Antoshechkin I."/>
            <person name="Miller M.M."/>
            <person name="Sternberg P.W."/>
            <person name="Aroian R.V."/>
        </authorList>
    </citation>
    <scope>NUCLEOTIDE SEQUENCE</scope>
    <source>
        <strain evidence="2">HY135</strain>
    </source>
</reference>
<comment type="caution">
    <text evidence="1">The sequence shown here is derived from an EMBL/GenBank/DDBJ whole genome shotgun (WGS) entry which is preliminary data.</text>
</comment>
<proteinExistence type="predicted"/>
<sequence>MYKVSKDCTYGEAYVYVYVMQMETYSQLQMSVDNSWDRGAVLLRVSALHATLNLCSRQRETRAAPPTLVYGHLELTIGTPNLS</sequence>
<dbReference type="EMBL" id="JARK01001393">
    <property type="protein sequence ID" value="EYC10146.1"/>
    <property type="molecule type" value="Genomic_DNA"/>
</dbReference>
<evidence type="ECO:0000313" key="2">
    <source>
        <dbReference type="Proteomes" id="UP000024635"/>
    </source>
</evidence>
<keyword evidence="2" id="KW-1185">Reference proteome</keyword>
<accession>A0A016U5D4</accession>
<organism evidence="1 2">
    <name type="scientific">Ancylostoma ceylanicum</name>
    <dbReference type="NCBI Taxonomy" id="53326"/>
    <lineage>
        <taxon>Eukaryota</taxon>
        <taxon>Metazoa</taxon>
        <taxon>Ecdysozoa</taxon>
        <taxon>Nematoda</taxon>
        <taxon>Chromadorea</taxon>
        <taxon>Rhabditida</taxon>
        <taxon>Rhabditina</taxon>
        <taxon>Rhabditomorpha</taxon>
        <taxon>Strongyloidea</taxon>
        <taxon>Ancylostomatidae</taxon>
        <taxon>Ancylostomatinae</taxon>
        <taxon>Ancylostoma</taxon>
    </lineage>
</organism>
<name>A0A016U5D4_9BILA</name>
<gene>
    <name evidence="1" type="primary">Acey_s0057.g2789</name>
    <name evidence="1" type="ORF">Y032_0057g2789</name>
</gene>